<evidence type="ECO:0000256" key="2">
    <source>
        <dbReference type="ARBA" id="ARBA00023015"/>
    </source>
</evidence>
<feature type="compositionally biased region" description="Gly residues" evidence="7">
    <location>
        <begin position="209"/>
        <end position="219"/>
    </location>
</feature>
<feature type="compositionally biased region" description="Low complexity" evidence="7">
    <location>
        <begin position="14"/>
        <end position="35"/>
    </location>
</feature>
<dbReference type="PANTHER" id="PTHR21242">
    <property type="entry name" value="TRANSCRIPTION INITIATION FACTOR TFIID SUBUNIT 10"/>
    <property type="match status" value="1"/>
</dbReference>
<name>A0A7H8QWK4_TALRU</name>
<dbReference type="GO" id="GO:0006367">
    <property type="term" value="P:transcription initiation at RNA polymerase II promoter"/>
    <property type="evidence" value="ECO:0007669"/>
    <property type="project" value="TreeGrafter"/>
</dbReference>
<comment type="function">
    <text evidence="6">Functions as a component of both the DNA-binding general transcription initiation factor complex TFIID and the transcription coactivator SAGA complex. Binding of TFIID to a promoter (with or without TATA element) is the initial step in pre-initiation complex (PIC) formation. TFIID plays a key role in the regulation of gene expression by RNA polymerase II through different activities such as transcription activator interaction, core promoter recognition and selectivity, TFIIA and TFIIB interaction, chromatin modification (histone acetylation by TAF1), facilitation of DNA opening and initiation of transcription. SAGA acts as a general cofactor required for essentially all RNA polymerase II transcription. At the promoters, SAGA is required for transcription pre-initiation complex (PIC) recruitment. It influences RNA polymerase II transcriptional activity through different activities such as TBP interaction (via core/TAF module) and promoter selectivity, interaction with transcription activators (via Tra1/SPT module), and chromatin modification through histone acetylation (via HAT module) and deubiquitination (via DUB module). SAGA preferentially acetylates histones H3 (to form H3K9ac, H3K14ac, H3K18ac and H3K23ac) and H2B and deubiquitinates histone H2B. SAGA interacts with DNA via upstream activating sequences (UASs).</text>
</comment>
<keyword evidence="3 6" id="KW-0804">Transcription</keyword>
<keyword evidence="2 6" id="KW-0805">Transcription regulation</keyword>
<dbReference type="RefSeq" id="XP_035344662.1">
    <property type="nucleotide sequence ID" value="XM_035488769.1"/>
</dbReference>
<evidence type="ECO:0000256" key="4">
    <source>
        <dbReference type="ARBA" id="ARBA00023242"/>
    </source>
</evidence>
<organism evidence="8 9">
    <name type="scientific">Talaromyces rugulosus</name>
    <name type="common">Penicillium rugulosum</name>
    <dbReference type="NCBI Taxonomy" id="121627"/>
    <lineage>
        <taxon>Eukaryota</taxon>
        <taxon>Fungi</taxon>
        <taxon>Dikarya</taxon>
        <taxon>Ascomycota</taxon>
        <taxon>Pezizomycotina</taxon>
        <taxon>Eurotiomycetes</taxon>
        <taxon>Eurotiomycetidae</taxon>
        <taxon>Eurotiales</taxon>
        <taxon>Trichocomaceae</taxon>
        <taxon>Talaromyces</taxon>
        <taxon>Talaromyces sect. Islandici</taxon>
    </lineage>
</organism>
<comment type="similarity">
    <text evidence="5 6">Belongs to the TAF10 family.</text>
</comment>
<feature type="compositionally biased region" description="Polar residues" evidence="7">
    <location>
        <begin position="44"/>
        <end position="57"/>
    </location>
</feature>
<dbReference type="CDD" id="cd07982">
    <property type="entry name" value="HFD_TAF10"/>
    <property type="match status" value="1"/>
</dbReference>
<comment type="subcellular location">
    <subcellularLocation>
        <location evidence="1 6">Nucleus</location>
    </subcellularLocation>
</comment>
<dbReference type="KEGG" id="trg:TRUGW13939_05608"/>
<evidence type="ECO:0000256" key="1">
    <source>
        <dbReference type="ARBA" id="ARBA00004123"/>
    </source>
</evidence>
<dbReference type="InterPro" id="IPR003923">
    <property type="entry name" value="TAF10"/>
</dbReference>
<protein>
    <recommendedName>
        <fullName evidence="6">Transcription initiation factor TFIID subunit 10</fullName>
    </recommendedName>
</protein>
<evidence type="ECO:0000256" key="7">
    <source>
        <dbReference type="SAM" id="MobiDB-lite"/>
    </source>
</evidence>
<feature type="region of interest" description="Disordered" evidence="7">
    <location>
        <begin position="1"/>
        <end position="112"/>
    </location>
</feature>
<evidence type="ECO:0000256" key="6">
    <source>
        <dbReference type="PIRNR" id="PIRNR017246"/>
    </source>
</evidence>
<evidence type="ECO:0000256" key="3">
    <source>
        <dbReference type="ARBA" id="ARBA00023163"/>
    </source>
</evidence>
<dbReference type="GO" id="GO:1990841">
    <property type="term" value="F:promoter-specific chromatin binding"/>
    <property type="evidence" value="ECO:0007669"/>
    <property type="project" value="TreeGrafter"/>
</dbReference>
<dbReference type="GeneID" id="55993105"/>
<feature type="compositionally biased region" description="Low complexity" evidence="7">
    <location>
        <begin position="86"/>
        <end position="100"/>
    </location>
</feature>
<dbReference type="GO" id="GO:0016251">
    <property type="term" value="F:RNA polymerase II general transcription initiation factor activity"/>
    <property type="evidence" value="ECO:0007669"/>
    <property type="project" value="TreeGrafter"/>
</dbReference>
<dbReference type="Proteomes" id="UP000509510">
    <property type="component" value="Chromosome III"/>
</dbReference>
<keyword evidence="9" id="KW-1185">Reference proteome</keyword>
<accession>A0A7H8QWK4</accession>
<dbReference type="Pfam" id="PF03540">
    <property type="entry name" value="TAF10"/>
    <property type="match status" value="1"/>
</dbReference>
<dbReference type="EMBL" id="CP055900">
    <property type="protein sequence ID" value="QKX58484.1"/>
    <property type="molecule type" value="Genomic_DNA"/>
</dbReference>
<evidence type="ECO:0000256" key="5">
    <source>
        <dbReference type="ARBA" id="ARBA00025730"/>
    </source>
</evidence>
<keyword evidence="4 6" id="KW-0539">Nucleus</keyword>
<dbReference type="PANTHER" id="PTHR21242:SF0">
    <property type="entry name" value="TRANSCRIPTION INITIATION FACTOR TFIID SUBUNIT 10"/>
    <property type="match status" value="1"/>
</dbReference>
<dbReference type="PIRSF" id="PIRSF017246">
    <property type="entry name" value="TFIID_TAF10"/>
    <property type="match status" value="1"/>
</dbReference>
<proteinExistence type="inferred from homology"/>
<evidence type="ECO:0000313" key="9">
    <source>
        <dbReference type="Proteomes" id="UP000509510"/>
    </source>
</evidence>
<dbReference type="GO" id="GO:0005669">
    <property type="term" value="C:transcription factor TFIID complex"/>
    <property type="evidence" value="ECO:0007669"/>
    <property type="project" value="TreeGrafter"/>
</dbReference>
<dbReference type="OrthoDB" id="154356at2759"/>
<sequence>MADPSPSSQPPPLGSQQQQQQQTPTQTQEAPSSSSGTVVDQAESESANNIAPSSAQPDITDPAGGPVKAEVDNDIDMNAPENNTSANGAAGAAADAPGNPVSSTPTSKKESSLREFLGKMDEYAPIIPDAVTAHYLTVAGLPPPGNGPNQTPPHLARLLALATQKFVADIAADAYQYSRVRASNSSSANNPMGGLNAAAGLNLPAGAAGGAAGAGGGGDGGKKGSATNTSLGIQRPGFGGGGQGGTGQGRTVLTMEDLGMAVSEYGVSVKRGEFYR</sequence>
<gene>
    <name evidence="8" type="ORF">TRUGW13939_05608</name>
</gene>
<feature type="compositionally biased region" description="Gly residues" evidence="7">
    <location>
        <begin position="237"/>
        <end position="248"/>
    </location>
</feature>
<feature type="region of interest" description="Disordered" evidence="7">
    <location>
        <begin position="209"/>
        <end position="250"/>
    </location>
</feature>
<dbReference type="GO" id="GO:0000124">
    <property type="term" value="C:SAGA complex"/>
    <property type="evidence" value="ECO:0007669"/>
    <property type="project" value="TreeGrafter"/>
</dbReference>
<evidence type="ECO:0000313" key="8">
    <source>
        <dbReference type="EMBL" id="QKX58484.1"/>
    </source>
</evidence>
<dbReference type="AlphaFoldDB" id="A0A7H8QWK4"/>
<reference evidence="9" key="1">
    <citation type="submission" date="2020-06" db="EMBL/GenBank/DDBJ databases">
        <title>A chromosome-scale genome assembly of Talaromyces rugulosus W13939.</title>
        <authorList>
            <person name="Wang B."/>
            <person name="Guo L."/>
            <person name="Ye K."/>
            <person name="Wang L."/>
        </authorList>
    </citation>
    <scope>NUCLEOTIDE SEQUENCE [LARGE SCALE GENOMIC DNA]</scope>
    <source>
        <strain evidence="9">W13939</strain>
    </source>
</reference>